<accession>A0A9E8M2A9</accession>
<dbReference type="RefSeq" id="WP_275422204.1">
    <property type="nucleotide sequence ID" value="NZ_CP106877.1"/>
</dbReference>
<evidence type="ECO:0000313" key="2">
    <source>
        <dbReference type="EMBL" id="WAA14014.1"/>
    </source>
</evidence>
<dbReference type="Pfam" id="PF14139">
    <property type="entry name" value="YpzG"/>
    <property type="match status" value="1"/>
</dbReference>
<dbReference type="KEGG" id="fhl:OE105_13365"/>
<evidence type="ECO:0000256" key="1">
    <source>
        <dbReference type="SAM" id="MobiDB-lite"/>
    </source>
</evidence>
<dbReference type="InterPro" id="IPR025413">
    <property type="entry name" value="YpzG-like"/>
</dbReference>
<organism evidence="2 3">
    <name type="scientific">Fervidibacillus halotolerans</name>
    <dbReference type="NCBI Taxonomy" id="2980027"/>
    <lineage>
        <taxon>Bacteria</taxon>
        <taxon>Bacillati</taxon>
        <taxon>Bacillota</taxon>
        <taxon>Bacilli</taxon>
        <taxon>Bacillales</taxon>
        <taxon>Bacillaceae</taxon>
        <taxon>Fervidibacillus</taxon>
    </lineage>
</organism>
<protein>
    <submittedName>
        <fullName evidence="2">YpzG family protein</fullName>
    </submittedName>
</protein>
<proteinExistence type="predicted"/>
<feature type="compositionally biased region" description="Polar residues" evidence="1">
    <location>
        <begin position="14"/>
        <end position="26"/>
    </location>
</feature>
<gene>
    <name evidence="2" type="ORF">OE105_13365</name>
</gene>
<feature type="region of interest" description="Disordered" evidence="1">
    <location>
        <begin position="1"/>
        <end position="38"/>
    </location>
</feature>
<dbReference type="Proteomes" id="UP001164726">
    <property type="component" value="Chromosome"/>
</dbReference>
<sequence>MFKQTWMRPKKGKSQINGHTNMTQSDFILRSNAKAHRW</sequence>
<reference evidence="2" key="1">
    <citation type="submission" date="2022-09" db="EMBL/GenBank/DDBJ databases">
        <title>Complete Genomes of Fervidibacillus albus and Fervidibacillus halotolerans isolated from tidal flat sediments.</title>
        <authorList>
            <person name="Kwon K.K."/>
            <person name="Yang S.-H."/>
            <person name="Park M.J."/>
            <person name="Oh H.-M."/>
        </authorList>
    </citation>
    <scope>NUCLEOTIDE SEQUENCE</scope>
    <source>
        <strain evidence="2">MEBiC13594</strain>
    </source>
</reference>
<dbReference type="AlphaFoldDB" id="A0A9E8M2A9"/>
<evidence type="ECO:0000313" key="3">
    <source>
        <dbReference type="Proteomes" id="UP001164726"/>
    </source>
</evidence>
<dbReference type="EMBL" id="CP106877">
    <property type="protein sequence ID" value="WAA14014.1"/>
    <property type="molecule type" value="Genomic_DNA"/>
</dbReference>
<keyword evidence="3" id="KW-1185">Reference proteome</keyword>
<name>A0A9E8M2A9_9BACI</name>